<accession>A0ABQ6ILV6</accession>
<gene>
    <name evidence="11" type="ORF">GCM10025883_02220</name>
</gene>
<keyword evidence="7" id="KW-0456">Lyase</keyword>
<evidence type="ECO:0000256" key="5">
    <source>
        <dbReference type="ARBA" id="ARBA00016166"/>
    </source>
</evidence>
<dbReference type="InterPro" id="IPR011166">
    <property type="entry name" value="Beta-eliminating_lyase"/>
</dbReference>
<comment type="subunit">
    <text evidence="3">Homotetramer.</text>
</comment>
<proteinExistence type="inferred from homology"/>
<protein>
    <recommendedName>
        <fullName evidence="5 9">Tyrosine phenol-lyase</fullName>
        <ecNumber evidence="4 9">4.1.99.2</ecNumber>
    </recommendedName>
</protein>
<dbReference type="Gene3D" id="3.90.1150.10">
    <property type="entry name" value="Aspartate Aminotransferase, domain 1"/>
    <property type="match status" value="1"/>
</dbReference>
<dbReference type="CDD" id="cd00617">
    <property type="entry name" value="Tnase_like"/>
    <property type="match status" value="1"/>
</dbReference>
<dbReference type="PIRSF" id="PIRSF001386">
    <property type="entry name" value="Trpase"/>
    <property type="match status" value="1"/>
</dbReference>
<dbReference type="InterPro" id="IPR013441">
    <property type="entry name" value="Tyr_phenol_ly"/>
</dbReference>
<evidence type="ECO:0000256" key="9">
    <source>
        <dbReference type="NCBIfam" id="TIGR02618"/>
    </source>
</evidence>
<dbReference type="PROSITE" id="PS00853">
    <property type="entry name" value="BETA_ELIM_LYASE"/>
    <property type="match status" value="1"/>
</dbReference>
<reference evidence="12" key="1">
    <citation type="journal article" date="2019" name="Int. J. Syst. Evol. Microbiol.">
        <title>The Global Catalogue of Microorganisms (GCM) 10K type strain sequencing project: providing services to taxonomists for standard genome sequencing and annotation.</title>
        <authorList>
            <consortium name="The Broad Institute Genomics Platform"/>
            <consortium name="The Broad Institute Genome Sequencing Center for Infectious Disease"/>
            <person name="Wu L."/>
            <person name="Ma J."/>
        </authorList>
    </citation>
    <scope>NUCLEOTIDE SEQUENCE [LARGE SCALE GENOMIC DNA]</scope>
    <source>
        <strain evidence="12">NBRC 113072</strain>
    </source>
</reference>
<keyword evidence="6" id="KW-0663">Pyridoxal phosphate</keyword>
<dbReference type="Proteomes" id="UP001157126">
    <property type="component" value="Unassembled WGS sequence"/>
</dbReference>
<comment type="similarity">
    <text evidence="2">Belongs to the beta-eliminating lyase family.</text>
</comment>
<evidence type="ECO:0000256" key="8">
    <source>
        <dbReference type="ARBA" id="ARBA00049232"/>
    </source>
</evidence>
<dbReference type="Gene3D" id="3.40.640.10">
    <property type="entry name" value="Type I PLP-dependent aspartate aminotransferase-like (Major domain)"/>
    <property type="match status" value="1"/>
</dbReference>
<evidence type="ECO:0000313" key="11">
    <source>
        <dbReference type="EMBL" id="GMA38177.1"/>
    </source>
</evidence>
<dbReference type="EC" id="4.1.99.2" evidence="4 9"/>
<evidence type="ECO:0000256" key="6">
    <source>
        <dbReference type="ARBA" id="ARBA00022898"/>
    </source>
</evidence>
<organism evidence="11 12">
    <name type="scientific">Mobilicoccus caccae</name>
    <dbReference type="NCBI Taxonomy" id="1859295"/>
    <lineage>
        <taxon>Bacteria</taxon>
        <taxon>Bacillati</taxon>
        <taxon>Actinomycetota</taxon>
        <taxon>Actinomycetes</taxon>
        <taxon>Micrococcales</taxon>
        <taxon>Dermatophilaceae</taxon>
        <taxon>Mobilicoccus</taxon>
    </lineage>
</organism>
<dbReference type="NCBIfam" id="NF009709">
    <property type="entry name" value="PRK13238.1"/>
    <property type="match status" value="1"/>
</dbReference>
<dbReference type="RefSeq" id="WP_284302279.1">
    <property type="nucleotide sequence ID" value="NZ_BSUO01000001.1"/>
</dbReference>
<dbReference type="InterPro" id="IPR015424">
    <property type="entry name" value="PyrdxlP-dep_Trfase"/>
</dbReference>
<dbReference type="SUPFAM" id="SSF53383">
    <property type="entry name" value="PLP-dependent transferases"/>
    <property type="match status" value="1"/>
</dbReference>
<keyword evidence="12" id="KW-1185">Reference proteome</keyword>
<dbReference type="InterPro" id="IPR001597">
    <property type="entry name" value="ArAA_b-elim_lyase/Thr_aldolase"/>
</dbReference>
<comment type="cofactor">
    <cofactor evidence="1">
        <name>pyridoxal 5'-phosphate</name>
        <dbReference type="ChEBI" id="CHEBI:597326"/>
    </cofactor>
</comment>
<dbReference type="PANTHER" id="PTHR32325:SF4">
    <property type="entry name" value="TRYPTOPHANASE"/>
    <property type="match status" value="1"/>
</dbReference>
<dbReference type="PANTHER" id="PTHR32325">
    <property type="entry name" value="BETA-ELIMINATING LYASE-LIKE PROTEIN-RELATED"/>
    <property type="match status" value="1"/>
</dbReference>
<name>A0ABQ6ILV6_9MICO</name>
<evidence type="ECO:0000259" key="10">
    <source>
        <dbReference type="Pfam" id="PF01212"/>
    </source>
</evidence>
<comment type="caution">
    <text evidence="11">The sequence shown here is derived from an EMBL/GenBank/DDBJ whole genome shotgun (WGS) entry which is preliminary data.</text>
</comment>
<evidence type="ECO:0000256" key="7">
    <source>
        <dbReference type="ARBA" id="ARBA00023239"/>
    </source>
</evidence>
<dbReference type="NCBIfam" id="TIGR02618">
    <property type="entry name" value="tyr_phenol_ly"/>
    <property type="match status" value="1"/>
</dbReference>
<evidence type="ECO:0000256" key="3">
    <source>
        <dbReference type="ARBA" id="ARBA00011881"/>
    </source>
</evidence>
<dbReference type="InterPro" id="IPR015422">
    <property type="entry name" value="PyrdxlP-dep_Trfase_small"/>
</dbReference>
<feature type="domain" description="Aromatic amino acid beta-eliminating lyase/threonine aldolase" evidence="10">
    <location>
        <begin position="50"/>
        <end position="424"/>
    </location>
</feature>
<evidence type="ECO:0000256" key="4">
    <source>
        <dbReference type="ARBA" id="ARBA00013154"/>
    </source>
</evidence>
<dbReference type="Pfam" id="PF01212">
    <property type="entry name" value="Beta_elim_lyase"/>
    <property type="match status" value="1"/>
</dbReference>
<dbReference type="InterPro" id="IPR018176">
    <property type="entry name" value="Tryptophanase_CS"/>
</dbReference>
<evidence type="ECO:0000256" key="1">
    <source>
        <dbReference type="ARBA" id="ARBA00001933"/>
    </source>
</evidence>
<sequence length="460" mass="51206">MATTERTLAEPYRIKTVEPITMTTREEREKAIREAGYNTFLLPSKLCYIDLLTDSGTSAMSDNQWAHMMMGDEAYAGAKSFDLLKEAVEEVYGFPYVVPTHQGRGAEHLISQILIRPGTHVPGNMYFTTTRFHQEQAGATFHDVIIDEAHDPQFEHPFKGNVDLAKFQKLIDDVGAENIAYINVALTVNLAGGQPVSMENIRAVRKMCDDNGIIMWSDATRLAENAFFIQEREEGYADTSCAEIVKEQLSYFDGLTMSGKKDCLVNIGGFLAMRDEDILVKARELVVVYEGMPSYGGLAGRDLEAMAVGLREATDDAYLAHRVGQVRFLGELLREAGVPIVEPIGGHAVFLDAAEFLPHIPQDQYPAQALAAELFVESGVRSMERGNVSAGRDADGNNRNPALELVRLTIPRRVYTDRHMEIVARAVIDLCAKRDQITGLKFVYEPPSLRFFTSRFEPIA</sequence>
<evidence type="ECO:0000256" key="2">
    <source>
        <dbReference type="ARBA" id="ARBA00009721"/>
    </source>
</evidence>
<dbReference type="EMBL" id="BSUO01000001">
    <property type="protein sequence ID" value="GMA38177.1"/>
    <property type="molecule type" value="Genomic_DNA"/>
</dbReference>
<evidence type="ECO:0000313" key="12">
    <source>
        <dbReference type="Proteomes" id="UP001157126"/>
    </source>
</evidence>
<comment type="catalytic activity">
    <reaction evidence="8">
        <text>L-tyrosine + H2O = phenol + pyruvate + NH4(+)</text>
        <dbReference type="Rhea" id="RHEA:21704"/>
        <dbReference type="ChEBI" id="CHEBI:15361"/>
        <dbReference type="ChEBI" id="CHEBI:15377"/>
        <dbReference type="ChEBI" id="CHEBI:15882"/>
        <dbReference type="ChEBI" id="CHEBI:28938"/>
        <dbReference type="ChEBI" id="CHEBI:58315"/>
        <dbReference type="EC" id="4.1.99.2"/>
    </reaction>
</comment>
<dbReference type="InterPro" id="IPR015421">
    <property type="entry name" value="PyrdxlP-dep_Trfase_major"/>
</dbReference>